<dbReference type="SUPFAM" id="SSF74650">
    <property type="entry name" value="Galactose mutarotase-like"/>
    <property type="match status" value="1"/>
</dbReference>
<evidence type="ECO:0000259" key="5">
    <source>
        <dbReference type="Pfam" id="PF21365"/>
    </source>
</evidence>
<keyword evidence="7" id="KW-1185">Reference proteome</keyword>
<dbReference type="Pfam" id="PF21365">
    <property type="entry name" value="Glyco_hydro_31_3rd"/>
    <property type="match status" value="1"/>
</dbReference>
<evidence type="ECO:0000256" key="2">
    <source>
        <dbReference type="RuleBase" id="RU361185"/>
    </source>
</evidence>
<dbReference type="SUPFAM" id="SSF51011">
    <property type="entry name" value="Glycosyl hydrolase domain"/>
    <property type="match status" value="1"/>
</dbReference>
<dbReference type="SUPFAM" id="SSF51445">
    <property type="entry name" value="(Trans)glycosidases"/>
    <property type="match status" value="1"/>
</dbReference>
<evidence type="ECO:0000259" key="4">
    <source>
        <dbReference type="Pfam" id="PF13802"/>
    </source>
</evidence>
<evidence type="ECO:0000313" key="6">
    <source>
        <dbReference type="EMBL" id="MDQ8194763.1"/>
    </source>
</evidence>
<dbReference type="CDD" id="cd14752">
    <property type="entry name" value="GH31_N"/>
    <property type="match status" value="1"/>
</dbReference>
<dbReference type="Proteomes" id="UP001243717">
    <property type="component" value="Unassembled WGS sequence"/>
</dbReference>
<feature type="domain" description="Glycosyl hydrolase family 31 C-terminal" evidence="5">
    <location>
        <begin position="574"/>
        <end position="663"/>
    </location>
</feature>
<gene>
    <name evidence="6" type="ORF">QEH59_10025</name>
</gene>
<dbReference type="EMBL" id="JARXIC010000014">
    <property type="protein sequence ID" value="MDQ8194763.1"/>
    <property type="molecule type" value="Genomic_DNA"/>
</dbReference>
<dbReference type="InterPro" id="IPR000322">
    <property type="entry name" value="Glyco_hydro_31_TIM"/>
</dbReference>
<evidence type="ECO:0000313" key="7">
    <source>
        <dbReference type="Proteomes" id="UP001243717"/>
    </source>
</evidence>
<dbReference type="Pfam" id="PF01055">
    <property type="entry name" value="Glyco_hydro_31_2nd"/>
    <property type="match status" value="1"/>
</dbReference>
<feature type="domain" description="Glycoside hydrolase family 31 TIM barrel" evidence="3">
    <location>
        <begin position="244"/>
        <end position="566"/>
    </location>
</feature>
<dbReference type="InterPro" id="IPR011013">
    <property type="entry name" value="Gal_mutarotase_sf_dom"/>
</dbReference>
<dbReference type="PANTHER" id="PTHR22762">
    <property type="entry name" value="ALPHA-GLUCOSIDASE"/>
    <property type="match status" value="1"/>
</dbReference>
<dbReference type="PANTHER" id="PTHR22762:SF120">
    <property type="entry name" value="HETEROGLYCAN GLUCOSIDASE 1"/>
    <property type="match status" value="1"/>
</dbReference>
<evidence type="ECO:0000259" key="3">
    <source>
        <dbReference type="Pfam" id="PF01055"/>
    </source>
</evidence>
<dbReference type="GO" id="GO:0016787">
    <property type="term" value="F:hydrolase activity"/>
    <property type="evidence" value="ECO:0007669"/>
    <property type="project" value="UniProtKB-KW"/>
</dbReference>
<comment type="caution">
    <text evidence="6">The sequence shown here is derived from an EMBL/GenBank/DDBJ whole genome shotgun (WGS) entry which is preliminary data.</text>
</comment>
<dbReference type="Pfam" id="PF13802">
    <property type="entry name" value="Gal_mutarotas_2"/>
    <property type="match status" value="1"/>
</dbReference>
<dbReference type="InterPro" id="IPR025887">
    <property type="entry name" value="Glyco_hydro_31_N_dom"/>
</dbReference>
<sequence>MYFNKYPFSQNFSFASTYSAELGVSFAKENRPLIIKEYGNNIFRLTLNGGDWNNNSSQAEFNLKENTSDNNYQLQINEDASLQLRSKQGTILFDSFPRRSFGKNGKASMLRFRHHSKNRYYGAGSKMIGLEYTGVRTKFWNTDAFADFPITHIHKGTPDPYYVSIPYIIVKTETTWIGLLLNNAEAAYASIAATVDIEGFSSIRTDDEEAIIIGSESGQPDLFLLAADTLAELTQNFQQLVGTTPLPPLWALGYQQCRWGYETTEHLLDLDEKFAQHDFPVDGLWFDIGYMDEFRVFTTDPDKIPTPSETFQSMLKKGHPVVPIIDPGVKVDPDYTIYQSGQAADIFCKNPEGSEFIGLVWPGLTAFPDFSQERARQWWAEQVEAFAKQGIVGAWLDMNDPSVGNSTPYDMRFGPEGINGHETFHNQYGMGMARATRAGFEAAHPNRRIFLISRSSFIGGGKYAAVWTGDNVSNYHYLRSSIATQLNLALSGIPFNGGDIGGFAENTNARLLRDWMKSACLSPFCRNHSMLNSVQQEPWAFDESTLAVCRNFIKLRYRLMPYLYNLFVAQAEQGSAIMRPLFYDFENSEALELDYIDDAFLVGPSILQAPFLDADSLKRNVPLPGQQAWFELETGKWIAGNQTVEVARSETHSPFFLKEASILPLRRTDPSDNRIDLKELDMLVVANKSTTGSYTSHYQADDGETLKVNSGVFSRLSVTILHDGDTLLIESKCTIEHYGLIQPHFLLLDAFSSVTINGRIVHPKDDTLRLAGATIPVKRIVI</sequence>
<dbReference type="InterPro" id="IPR017853">
    <property type="entry name" value="GH"/>
</dbReference>
<organism evidence="6 7">
    <name type="scientific">Thalassobacterium sedimentorum</name>
    <dbReference type="NCBI Taxonomy" id="3041258"/>
    <lineage>
        <taxon>Bacteria</taxon>
        <taxon>Pseudomonadati</taxon>
        <taxon>Verrucomicrobiota</taxon>
        <taxon>Opitutia</taxon>
        <taxon>Puniceicoccales</taxon>
        <taxon>Coraliomargaritaceae</taxon>
        <taxon>Thalassobacterium</taxon>
    </lineage>
</organism>
<dbReference type="RefSeq" id="WP_308985229.1">
    <property type="nucleotide sequence ID" value="NZ_JARXIC010000014.1"/>
</dbReference>
<keyword evidence="2 6" id="KW-0378">Hydrolase</keyword>
<name>A0ABU1AKQ1_9BACT</name>
<dbReference type="InterPro" id="IPR048395">
    <property type="entry name" value="Glyco_hydro_31_C"/>
</dbReference>
<dbReference type="Gene3D" id="2.60.40.4040">
    <property type="match status" value="1"/>
</dbReference>
<comment type="similarity">
    <text evidence="1 2">Belongs to the glycosyl hydrolase 31 family.</text>
</comment>
<reference evidence="6 7" key="1">
    <citation type="submission" date="2023-04" db="EMBL/GenBank/DDBJ databases">
        <title>A novel bacteria isolated from coastal sediment.</title>
        <authorList>
            <person name="Liu X.-J."/>
            <person name="Du Z.-J."/>
        </authorList>
    </citation>
    <scope>NUCLEOTIDE SEQUENCE [LARGE SCALE GENOMIC DNA]</scope>
    <source>
        <strain evidence="6 7">SDUM461004</strain>
    </source>
</reference>
<protein>
    <submittedName>
        <fullName evidence="6">Glycoside hydrolase family 31 protein</fullName>
    </submittedName>
</protein>
<dbReference type="Gene3D" id="2.60.40.1760">
    <property type="entry name" value="glycosyl hydrolase (family 31)"/>
    <property type="match status" value="1"/>
</dbReference>
<feature type="domain" description="Glycoside hydrolase family 31 N-terminal" evidence="4">
    <location>
        <begin position="64"/>
        <end position="185"/>
    </location>
</feature>
<dbReference type="CDD" id="cd06604">
    <property type="entry name" value="GH31_glucosidase_II_MalA"/>
    <property type="match status" value="1"/>
</dbReference>
<accession>A0ABU1AKQ1</accession>
<keyword evidence="2" id="KW-0326">Glycosidase</keyword>
<dbReference type="Gene3D" id="3.20.20.80">
    <property type="entry name" value="Glycosidases"/>
    <property type="match status" value="2"/>
</dbReference>
<evidence type="ECO:0000256" key="1">
    <source>
        <dbReference type="ARBA" id="ARBA00007806"/>
    </source>
</evidence>
<proteinExistence type="inferred from homology"/>